<name>A0A060CI17_9BACL</name>
<organism evidence="1">
    <name type="scientific">uncultured Paenibacillus sp</name>
    <dbReference type="NCBI Taxonomy" id="227322"/>
    <lineage>
        <taxon>Bacteria</taxon>
        <taxon>Bacillati</taxon>
        <taxon>Bacillota</taxon>
        <taxon>Bacilli</taxon>
        <taxon>Bacillales</taxon>
        <taxon>Paenibacillaceae</taxon>
        <taxon>Paenibacillus</taxon>
        <taxon>environmental samples</taxon>
    </lineage>
</organism>
<sequence>MKSGIKIIYEDGYAFKDFSRDGKLDIYEDWRQPIEKRWMTW</sequence>
<proteinExistence type="predicted"/>
<feature type="non-terminal residue" evidence="1">
    <location>
        <position position="41"/>
    </location>
</feature>
<accession>A0A060CI17</accession>
<protein>
    <submittedName>
        <fullName evidence="1">CAZy families GH3 protein</fullName>
    </submittedName>
</protein>
<evidence type="ECO:0000313" key="1">
    <source>
        <dbReference type="EMBL" id="AIA92386.1"/>
    </source>
</evidence>
<dbReference type="EMBL" id="KF125063">
    <property type="protein sequence ID" value="AIA92386.1"/>
    <property type="molecule type" value="Genomic_DNA"/>
</dbReference>
<dbReference type="AlphaFoldDB" id="A0A060CI17"/>
<reference evidence="1" key="1">
    <citation type="journal article" date="2013" name="Environ. Microbiol.">
        <title>Seasonally variable intestinal metagenomes of the red palm weevil (Rhynchophorus ferrugineus).</title>
        <authorList>
            <person name="Jia S."/>
            <person name="Zhang X."/>
            <person name="Zhang G."/>
            <person name="Yin A."/>
            <person name="Zhang S."/>
            <person name="Li F."/>
            <person name="Wang L."/>
            <person name="Zhao D."/>
            <person name="Yun Q."/>
            <person name="Tala"/>
            <person name="Wang J."/>
            <person name="Sun G."/>
            <person name="Baabdullah M."/>
            <person name="Yu X."/>
            <person name="Hu S."/>
            <person name="Al-Mssallem I.S."/>
            <person name="Yu J."/>
        </authorList>
    </citation>
    <scope>NUCLEOTIDE SEQUENCE</scope>
</reference>